<dbReference type="OrthoDB" id="751203at2"/>
<gene>
    <name evidence="1" type="ORF">EG359_01520</name>
    <name evidence="2" type="ORF">SAMN05421768_106223</name>
</gene>
<dbReference type="PANTHER" id="PTHR40129:SF2">
    <property type="entry name" value="KETOPANTOATE REDUCTASE N-TERMINAL DOMAIN-CONTAINING PROTEIN"/>
    <property type="match status" value="1"/>
</dbReference>
<dbReference type="Proteomes" id="UP000186106">
    <property type="component" value="Unassembled WGS sequence"/>
</dbReference>
<dbReference type="Gene3D" id="3.40.50.720">
    <property type="entry name" value="NAD(P)-binding Rossmann-like Domain"/>
    <property type="match status" value="1"/>
</dbReference>
<reference evidence="1 4" key="2">
    <citation type="submission" date="2018-11" db="EMBL/GenBank/DDBJ databases">
        <title>Proposal to divide the Flavobacteriaceae and reorganize its genera based on Amino Acid Identity values calculated from whole genome sequences.</title>
        <authorList>
            <person name="Nicholson A.C."/>
            <person name="Gulvik C.A."/>
            <person name="Whitney A.M."/>
            <person name="Humrighouse B.W."/>
            <person name="Bell M."/>
            <person name="Holmes B."/>
            <person name="Steigerwalt A.G."/>
            <person name="Villarma A."/>
            <person name="Sheth M."/>
            <person name="Batra D."/>
            <person name="Pryor J."/>
            <person name="Bernardet J.-F."/>
            <person name="Hugo C."/>
            <person name="Kampfer P."/>
            <person name="Newman J."/>
            <person name="McQuiston J.R."/>
        </authorList>
    </citation>
    <scope>NUCLEOTIDE SEQUENCE [LARGE SCALE GENOMIC DNA]</scope>
    <source>
        <strain evidence="1 4">DSM 16927</strain>
    </source>
</reference>
<name>A0A1N7IQ72_9FLAO</name>
<organism evidence="2 3">
    <name type="scientific">Chryseobacterium joostei</name>
    <dbReference type="NCBI Taxonomy" id="112234"/>
    <lineage>
        <taxon>Bacteria</taxon>
        <taxon>Pseudomonadati</taxon>
        <taxon>Bacteroidota</taxon>
        <taxon>Flavobacteriia</taxon>
        <taxon>Flavobacteriales</taxon>
        <taxon>Weeksellaceae</taxon>
        <taxon>Chryseobacterium group</taxon>
        <taxon>Chryseobacterium</taxon>
    </lineage>
</organism>
<dbReference type="EMBL" id="CP033926">
    <property type="protein sequence ID" value="AZA98362.1"/>
    <property type="molecule type" value="Genomic_DNA"/>
</dbReference>
<dbReference type="InterPro" id="IPR036291">
    <property type="entry name" value="NAD(P)-bd_dom_sf"/>
</dbReference>
<reference evidence="2 3" key="1">
    <citation type="submission" date="2017-01" db="EMBL/GenBank/DDBJ databases">
        <authorList>
            <person name="Mah S.A."/>
            <person name="Swanson W.J."/>
            <person name="Moy G.W."/>
            <person name="Vacquier V.D."/>
        </authorList>
    </citation>
    <scope>NUCLEOTIDE SEQUENCE [LARGE SCALE GENOMIC DNA]</scope>
    <source>
        <strain evidence="2 3">DSM 16927</strain>
    </source>
</reference>
<evidence type="ECO:0000313" key="2">
    <source>
        <dbReference type="EMBL" id="SIS39230.1"/>
    </source>
</evidence>
<evidence type="ECO:0000313" key="3">
    <source>
        <dbReference type="Proteomes" id="UP000186106"/>
    </source>
</evidence>
<evidence type="ECO:0000313" key="4">
    <source>
        <dbReference type="Proteomes" id="UP000279541"/>
    </source>
</evidence>
<dbReference type="STRING" id="112234.SAMN05421768_106223"/>
<dbReference type="AlphaFoldDB" id="A0A1N7IQ72"/>
<dbReference type="KEGG" id="cjt:EG359_01520"/>
<dbReference type="EMBL" id="FTNZ01000006">
    <property type="protein sequence ID" value="SIS39230.1"/>
    <property type="molecule type" value="Genomic_DNA"/>
</dbReference>
<sequence length="255" mass="28934">MKKIGIIGYGWLGARIAASMSDQYTIYSTVTTQEKADQLNAQGFNAVVASFADYQLKDPIPQWDEIKKLDAIIITIPISEKSCCVSSLYNRIQNLSSFIGDYKGQVFLMSSTGVYPDLSQEFTEEDLHWEKVSGERMIRNKYPQTNILRLSGLMGDNRLLKNYKVSNPDFAVNHIHYADIIGILLKMMETGSEARLYNVAAPIHPRKSEVINAQNNIQDTVEKTPELKGKIILSSKLISELDYVFQYPDPREFHK</sequence>
<keyword evidence="4" id="KW-1185">Reference proteome</keyword>
<proteinExistence type="predicted"/>
<dbReference type="RefSeq" id="WP_076355689.1">
    <property type="nucleotide sequence ID" value="NZ_CP033926.1"/>
</dbReference>
<evidence type="ECO:0000313" key="1">
    <source>
        <dbReference type="EMBL" id="AZA98362.1"/>
    </source>
</evidence>
<dbReference type="Proteomes" id="UP000279541">
    <property type="component" value="Chromosome"/>
</dbReference>
<accession>A0A1N7IQ72</accession>
<dbReference type="SUPFAM" id="SSF51735">
    <property type="entry name" value="NAD(P)-binding Rossmann-fold domains"/>
    <property type="match status" value="1"/>
</dbReference>
<protein>
    <submittedName>
        <fullName evidence="2">Nucleoside-diphosphate-sugar epimerase</fullName>
    </submittedName>
</protein>
<dbReference type="PANTHER" id="PTHR40129">
    <property type="entry name" value="KETOPANTOATE REDUCTASE N-TERMINAL DOMAIN-CONTAINING PROTEIN"/>
    <property type="match status" value="1"/>
</dbReference>